<keyword evidence="9" id="KW-1185">Reference proteome</keyword>
<dbReference type="InterPro" id="IPR039425">
    <property type="entry name" value="RNA_pol_sigma-70-like"/>
</dbReference>
<dbReference type="Gene3D" id="1.10.10.10">
    <property type="entry name" value="Winged helix-like DNA-binding domain superfamily/Winged helix DNA-binding domain"/>
    <property type="match status" value="1"/>
</dbReference>
<dbReference type="GO" id="GO:0003677">
    <property type="term" value="F:DNA binding"/>
    <property type="evidence" value="ECO:0007669"/>
    <property type="project" value="UniProtKB-KW"/>
</dbReference>
<dbReference type="CDD" id="cd06171">
    <property type="entry name" value="Sigma70_r4"/>
    <property type="match status" value="1"/>
</dbReference>
<dbReference type="RefSeq" id="WP_087455754.1">
    <property type="nucleotide sequence ID" value="NZ_CP021434.1"/>
</dbReference>
<evidence type="ECO:0000313" key="8">
    <source>
        <dbReference type="EMBL" id="ARU60364.1"/>
    </source>
</evidence>
<dbReference type="InterPro" id="IPR036388">
    <property type="entry name" value="WH-like_DNA-bd_sf"/>
</dbReference>
<evidence type="ECO:0000256" key="4">
    <source>
        <dbReference type="ARBA" id="ARBA00023125"/>
    </source>
</evidence>
<dbReference type="Pfam" id="PF04542">
    <property type="entry name" value="Sigma70_r2"/>
    <property type="match status" value="1"/>
</dbReference>
<evidence type="ECO:0000259" key="6">
    <source>
        <dbReference type="Pfam" id="PF04542"/>
    </source>
</evidence>
<protein>
    <recommendedName>
        <fullName evidence="10">RNA polymerase subunit sigma-24</fullName>
    </recommendedName>
</protein>
<dbReference type="PANTHER" id="PTHR43133">
    <property type="entry name" value="RNA POLYMERASE ECF-TYPE SIGMA FACTO"/>
    <property type="match status" value="1"/>
</dbReference>
<dbReference type="SUPFAM" id="SSF88659">
    <property type="entry name" value="Sigma3 and sigma4 domains of RNA polymerase sigma factors"/>
    <property type="match status" value="1"/>
</dbReference>
<evidence type="ECO:0000259" key="7">
    <source>
        <dbReference type="Pfam" id="PF04545"/>
    </source>
</evidence>
<organism evidence="8 9">
    <name type="scientific">Tumebacillus avium</name>
    <dbReference type="NCBI Taxonomy" id="1903704"/>
    <lineage>
        <taxon>Bacteria</taxon>
        <taxon>Bacillati</taxon>
        <taxon>Bacillota</taxon>
        <taxon>Bacilli</taxon>
        <taxon>Bacillales</taxon>
        <taxon>Alicyclobacillaceae</taxon>
        <taxon>Tumebacillus</taxon>
    </lineage>
</organism>
<evidence type="ECO:0000313" key="9">
    <source>
        <dbReference type="Proteomes" id="UP000195437"/>
    </source>
</evidence>
<feature type="domain" description="RNA polymerase sigma-70 region 2" evidence="6">
    <location>
        <begin position="25"/>
        <end position="94"/>
    </location>
</feature>
<dbReference type="PANTHER" id="PTHR43133:SF62">
    <property type="entry name" value="RNA POLYMERASE SIGMA FACTOR SIGZ"/>
    <property type="match status" value="1"/>
</dbReference>
<accession>A0A1Y0ILY5</accession>
<evidence type="ECO:0000256" key="2">
    <source>
        <dbReference type="ARBA" id="ARBA00023015"/>
    </source>
</evidence>
<dbReference type="InterPro" id="IPR007630">
    <property type="entry name" value="RNA_pol_sigma70_r4"/>
</dbReference>
<dbReference type="Proteomes" id="UP000195437">
    <property type="component" value="Chromosome"/>
</dbReference>
<dbReference type="OrthoDB" id="9784272at2"/>
<dbReference type="AlphaFoldDB" id="A0A1Y0ILY5"/>
<gene>
    <name evidence="8" type="ORF">CBW65_04260</name>
</gene>
<reference evidence="9" key="1">
    <citation type="submission" date="2017-05" db="EMBL/GenBank/DDBJ databases">
        <authorList>
            <person name="Sung H."/>
        </authorList>
    </citation>
    <scope>NUCLEOTIDE SEQUENCE [LARGE SCALE GENOMIC DNA]</scope>
    <source>
        <strain evidence="9">AR23208</strain>
    </source>
</reference>
<dbReference type="KEGG" id="tum:CBW65_04260"/>
<evidence type="ECO:0000256" key="3">
    <source>
        <dbReference type="ARBA" id="ARBA00023082"/>
    </source>
</evidence>
<feature type="domain" description="RNA polymerase sigma-70 region 4" evidence="7">
    <location>
        <begin position="131"/>
        <end position="180"/>
    </location>
</feature>
<evidence type="ECO:0000256" key="5">
    <source>
        <dbReference type="ARBA" id="ARBA00023163"/>
    </source>
</evidence>
<dbReference type="EMBL" id="CP021434">
    <property type="protein sequence ID" value="ARU60364.1"/>
    <property type="molecule type" value="Genomic_DNA"/>
</dbReference>
<proteinExistence type="inferred from homology"/>
<keyword evidence="5" id="KW-0804">Transcription</keyword>
<dbReference type="NCBIfam" id="TIGR02937">
    <property type="entry name" value="sigma70-ECF"/>
    <property type="match status" value="1"/>
</dbReference>
<keyword evidence="4" id="KW-0238">DNA-binding</keyword>
<evidence type="ECO:0008006" key="10">
    <source>
        <dbReference type="Google" id="ProtNLM"/>
    </source>
</evidence>
<dbReference type="Pfam" id="PF04545">
    <property type="entry name" value="Sigma70_r4"/>
    <property type="match status" value="1"/>
</dbReference>
<dbReference type="SUPFAM" id="SSF88946">
    <property type="entry name" value="Sigma2 domain of RNA polymerase sigma factors"/>
    <property type="match status" value="1"/>
</dbReference>
<sequence>MTEFITDLELVRKVAEGDQDALGMLYDRYERAVFSLAYRVVQDAQTAEEVVQDVFTRVWKKHALYVPAQAKFSTWLLQVTRNCALDVLKARRRRQSETVQEDTLLHTIPDEEAHTETRALQKLEGEEIRQALRELNDEQRDVIHLMYYDGWTQGEISARQDIPLGTVKSRVRLALNKLRQSLTKRKEGTANEPLHNHTL</sequence>
<dbReference type="InterPro" id="IPR013325">
    <property type="entry name" value="RNA_pol_sigma_r2"/>
</dbReference>
<dbReference type="GO" id="GO:0006352">
    <property type="term" value="P:DNA-templated transcription initiation"/>
    <property type="evidence" value="ECO:0007669"/>
    <property type="project" value="InterPro"/>
</dbReference>
<dbReference type="GO" id="GO:0016987">
    <property type="term" value="F:sigma factor activity"/>
    <property type="evidence" value="ECO:0007669"/>
    <property type="project" value="UniProtKB-KW"/>
</dbReference>
<dbReference type="InterPro" id="IPR007627">
    <property type="entry name" value="RNA_pol_sigma70_r2"/>
</dbReference>
<keyword evidence="3" id="KW-0731">Sigma factor</keyword>
<evidence type="ECO:0000256" key="1">
    <source>
        <dbReference type="ARBA" id="ARBA00010641"/>
    </source>
</evidence>
<dbReference type="Gene3D" id="1.10.1740.10">
    <property type="match status" value="1"/>
</dbReference>
<name>A0A1Y0ILY5_9BACL</name>
<comment type="similarity">
    <text evidence="1">Belongs to the sigma-70 factor family. ECF subfamily.</text>
</comment>
<dbReference type="InterPro" id="IPR014284">
    <property type="entry name" value="RNA_pol_sigma-70_dom"/>
</dbReference>
<keyword evidence="2" id="KW-0805">Transcription regulation</keyword>
<dbReference type="InterPro" id="IPR013324">
    <property type="entry name" value="RNA_pol_sigma_r3/r4-like"/>
</dbReference>